<feature type="domain" description="UDENN" evidence="3">
    <location>
        <begin position="8"/>
        <end position="390"/>
    </location>
</feature>
<evidence type="ECO:0000313" key="5">
    <source>
        <dbReference type="Proteomes" id="UP000708208"/>
    </source>
</evidence>
<comment type="caution">
    <text evidence="4">The sequence shown here is derived from an EMBL/GenBank/DDBJ whole genome shotgun (WGS) entry which is preliminary data.</text>
</comment>
<dbReference type="PANTHER" id="PTHR31017:SF1">
    <property type="entry name" value="LATE SECRETORY PATHWAY PROTEIN AVL9 HOMOLOG"/>
    <property type="match status" value="1"/>
</dbReference>
<dbReference type="OrthoDB" id="26278at2759"/>
<dbReference type="PROSITE" id="PS50211">
    <property type="entry name" value="DENN"/>
    <property type="match status" value="1"/>
</dbReference>
<evidence type="ECO:0000313" key="4">
    <source>
        <dbReference type="EMBL" id="CAG7822484.1"/>
    </source>
</evidence>
<evidence type="ECO:0000259" key="3">
    <source>
        <dbReference type="PROSITE" id="PS50211"/>
    </source>
</evidence>
<proteinExistence type="inferred from homology"/>
<dbReference type="PANTHER" id="PTHR31017">
    <property type="entry name" value="LATE SECRETORY PATHWAY PROTEIN AVL9-RELATED"/>
    <property type="match status" value="1"/>
</dbReference>
<feature type="region of interest" description="Disordered" evidence="2">
    <location>
        <begin position="592"/>
        <end position="634"/>
    </location>
</feature>
<comment type="similarity">
    <text evidence="1">Belongs to the AVL9 family.</text>
</comment>
<keyword evidence="5" id="KW-1185">Reference proteome</keyword>
<evidence type="ECO:0000256" key="1">
    <source>
        <dbReference type="ARBA" id="ARBA00038178"/>
    </source>
</evidence>
<gene>
    <name evidence="4" type="ORF">AFUS01_LOCUS32754</name>
</gene>
<dbReference type="Pfam" id="PF09794">
    <property type="entry name" value="Avl9"/>
    <property type="match status" value="1"/>
</dbReference>
<accession>A0A8J2LGS9</accession>
<dbReference type="EMBL" id="CAJVCH010526465">
    <property type="protein sequence ID" value="CAG7822484.1"/>
    <property type="molecule type" value="Genomic_DNA"/>
</dbReference>
<dbReference type="InterPro" id="IPR018307">
    <property type="entry name" value="ABL9/DENND6_dom"/>
</dbReference>
<dbReference type="GO" id="GO:0005737">
    <property type="term" value="C:cytoplasm"/>
    <property type="evidence" value="ECO:0007669"/>
    <property type="project" value="TreeGrafter"/>
</dbReference>
<protein>
    <recommendedName>
        <fullName evidence="3">UDENN domain-containing protein</fullName>
    </recommendedName>
</protein>
<evidence type="ECO:0000256" key="2">
    <source>
        <dbReference type="SAM" id="MobiDB-lite"/>
    </source>
</evidence>
<dbReference type="InterPro" id="IPR037516">
    <property type="entry name" value="Tripartite_DENN"/>
</dbReference>
<organism evidence="4 5">
    <name type="scientific">Allacma fusca</name>
    <dbReference type="NCBI Taxonomy" id="39272"/>
    <lineage>
        <taxon>Eukaryota</taxon>
        <taxon>Metazoa</taxon>
        <taxon>Ecdysozoa</taxon>
        <taxon>Arthropoda</taxon>
        <taxon>Hexapoda</taxon>
        <taxon>Collembola</taxon>
        <taxon>Symphypleona</taxon>
        <taxon>Sminthuridae</taxon>
        <taxon>Allacma</taxon>
    </lineage>
</organism>
<dbReference type="Proteomes" id="UP000708208">
    <property type="component" value="Unassembled WGS sequence"/>
</dbReference>
<feature type="compositionally biased region" description="Low complexity" evidence="2">
    <location>
        <begin position="616"/>
        <end position="626"/>
    </location>
</feature>
<name>A0A8J2LGS9_9HEXA</name>
<dbReference type="InterPro" id="IPR051731">
    <property type="entry name" value="DENND11/AVL9_GEFs"/>
</dbReference>
<dbReference type="AlphaFoldDB" id="A0A8J2LGS9"/>
<feature type="compositionally biased region" description="Basic and acidic residues" evidence="2">
    <location>
        <begin position="264"/>
        <end position="283"/>
    </location>
</feature>
<sequence>MDINFPIYHVLVVGFHHKRGCQVEYSFPPLETELENTAWRHLPTLAMPDGAHNFDRDTVYFHLPSLVNPRETVFGVACYQQIDACKLKRKPDDVTRSTVQKSVCVLSRYPLYGHIQVKMALITAAYFREGDFAQVALLEEAYYNLNACLTADLLDTPETFVGLSPRDLVFTFRHQILILFKLLLLEKKVLFRGPSVGKMCSALLTLVSLLPLSVEYGLQESACVRTAKSLSVVPQFSRDSSGEDETSSSKSVVGPTVSQSEASNGRDHKDRTSPSKPQEDIKSGDSVYPEYSSAAQIIAEDDLSLSIKKSLSNDGDKSLTDSDSTLDKCEDVPDFFTAVQIKPSEAGLPLSLFSNGFLCHPYLSLNYLELLMDTRVRGFIVGATNILFKQKKDLVDIIVEMQDGSIDIQCPNLKRILTLTTQDLRFAENIVKQVTQEGSRNYDGDSFMDGVGWEGGDEWIRAQFKYYLMCMMRTSLVEDLNRQRDCFNRQYLQSWQSTHHWATWKKYVNSDERDTPGIYSICPGHPNEGNISMSDMRIKLSHAMHNSEGGRRFNQAVANTGRAVAQTGKAFGGAIFQAKGAFTNWWGQVTTPTGTAPTFPPSPMVPGSDNSNVKTSSDSSNNLSQSTFHIENID</sequence>
<reference evidence="4" key="1">
    <citation type="submission" date="2021-06" db="EMBL/GenBank/DDBJ databases">
        <authorList>
            <person name="Hodson N. C."/>
            <person name="Mongue J. A."/>
            <person name="Jaron S. K."/>
        </authorList>
    </citation>
    <scope>NUCLEOTIDE SEQUENCE</scope>
</reference>
<feature type="region of interest" description="Disordered" evidence="2">
    <location>
        <begin position="235"/>
        <end position="286"/>
    </location>
</feature>